<dbReference type="RefSeq" id="WP_014803836.1">
    <property type="nucleotide sequence ID" value="NC_018020.1"/>
</dbReference>
<evidence type="ECO:0000256" key="1">
    <source>
        <dbReference type="ARBA" id="ARBA00044755"/>
    </source>
</evidence>
<dbReference type="AlphaFoldDB" id="I4B7S7"/>
<dbReference type="Pfam" id="PF04519">
    <property type="entry name" value="Bactofilin"/>
    <property type="match status" value="1"/>
</dbReference>
<dbReference type="OrthoDB" id="350528at2"/>
<evidence type="ECO:0008006" key="4">
    <source>
        <dbReference type="Google" id="ProtNLM"/>
    </source>
</evidence>
<name>I4B7S7_TURPD</name>
<reference evidence="2 3" key="1">
    <citation type="submission" date="2012-06" db="EMBL/GenBank/DDBJ databases">
        <title>The complete chromosome of genome of Turneriella parva DSM 21527.</title>
        <authorList>
            <consortium name="US DOE Joint Genome Institute (JGI-PGF)"/>
            <person name="Lucas S."/>
            <person name="Han J."/>
            <person name="Lapidus A."/>
            <person name="Bruce D."/>
            <person name="Goodwin L."/>
            <person name="Pitluck S."/>
            <person name="Peters L."/>
            <person name="Kyrpides N."/>
            <person name="Mavromatis K."/>
            <person name="Ivanova N."/>
            <person name="Mikhailova N."/>
            <person name="Chertkov O."/>
            <person name="Detter J.C."/>
            <person name="Tapia R."/>
            <person name="Han C."/>
            <person name="Land M."/>
            <person name="Hauser L."/>
            <person name="Markowitz V."/>
            <person name="Cheng J.-F."/>
            <person name="Hugenholtz P."/>
            <person name="Woyke T."/>
            <person name="Wu D."/>
            <person name="Gronow S."/>
            <person name="Wellnitz S."/>
            <person name="Brambilla E."/>
            <person name="Klenk H.-P."/>
            <person name="Eisen J.A."/>
        </authorList>
    </citation>
    <scope>NUCLEOTIDE SEQUENCE [LARGE SCALE GENOMIC DNA]</scope>
    <source>
        <strain evidence="3">ATCC BAA-1111 / DSM 21527 / NCTC 11395 / H</strain>
    </source>
</reference>
<protein>
    <recommendedName>
        <fullName evidence="4">Integral membrane protein CcmA involved in cell shape determination</fullName>
    </recommendedName>
</protein>
<dbReference type="STRING" id="869212.Turpa_2695"/>
<dbReference type="HOGENOM" id="CLU_072799_4_3_12"/>
<accession>I4B7S7</accession>
<dbReference type="InterPro" id="IPR007607">
    <property type="entry name" value="BacA/B"/>
</dbReference>
<evidence type="ECO:0000313" key="3">
    <source>
        <dbReference type="Proteomes" id="UP000006048"/>
    </source>
</evidence>
<organism evidence="2 3">
    <name type="scientific">Turneriella parva (strain ATCC BAA-1111 / DSM 21527 / NCTC 11395 / H)</name>
    <name type="common">Leptospira parva</name>
    <dbReference type="NCBI Taxonomy" id="869212"/>
    <lineage>
        <taxon>Bacteria</taxon>
        <taxon>Pseudomonadati</taxon>
        <taxon>Spirochaetota</taxon>
        <taxon>Spirochaetia</taxon>
        <taxon>Leptospirales</taxon>
        <taxon>Leptospiraceae</taxon>
        <taxon>Turneriella</taxon>
    </lineage>
</organism>
<gene>
    <name evidence="2" type="ordered locus">Turpa_2695</name>
</gene>
<dbReference type="EMBL" id="CP002959">
    <property type="protein sequence ID" value="AFM13334.1"/>
    <property type="molecule type" value="Genomic_DNA"/>
</dbReference>
<dbReference type="Proteomes" id="UP000006048">
    <property type="component" value="Chromosome"/>
</dbReference>
<sequence length="121" mass="13046">MAAKESRRRGEATVFASGSAFKGNLQFARPLKIQGKYEGEIKGTDALEIGPQAKIQAHIEATHVVVFGHVTGNVVATEKVELRQGATLIGNIRAPKLEIDDGVIFEGQCEMKQNAQLEKAS</sequence>
<keyword evidence="3" id="KW-1185">Reference proteome</keyword>
<comment type="similarity">
    <text evidence="1">Belongs to the bactofilin family.</text>
</comment>
<dbReference type="PANTHER" id="PTHR35024">
    <property type="entry name" value="HYPOTHETICAL CYTOSOLIC PROTEIN"/>
    <property type="match status" value="1"/>
</dbReference>
<dbReference type="KEGG" id="tpx:Turpa_2695"/>
<proteinExistence type="inferred from homology"/>
<dbReference type="PANTHER" id="PTHR35024:SF4">
    <property type="entry name" value="POLYMER-FORMING CYTOSKELETAL PROTEIN"/>
    <property type="match status" value="1"/>
</dbReference>
<evidence type="ECO:0000313" key="2">
    <source>
        <dbReference type="EMBL" id="AFM13334.1"/>
    </source>
</evidence>